<dbReference type="RefSeq" id="WP_261299343.1">
    <property type="nucleotide sequence ID" value="NZ_JAMTCD010000021.1"/>
</dbReference>
<evidence type="ECO:0000256" key="1">
    <source>
        <dbReference type="ARBA" id="ARBA00022763"/>
    </source>
</evidence>
<name>A0A9X3AW45_9GAMM</name>
<dbReference type="AlphaFoldDB" id="A0A9X3AW45"/>
<protein>
    <submittedName>
        <fullName evidence="3">MGMT family protein</fullName>
    </submittedName>
</protein>
<dbReference type="InterPro" id="IPR036388">
    <property type="entry name" value="WH-like_DNA-bd_sf"/>
</dbReference>
<sequence>MYSEHKWTAVEKISFVVNIIPAGKVLPYGKVADLAGLPGRARYVSRALKLAPSEANLPWHRVINSAGKISFPKNSDLFQQQTELLRLEGIEVNQGNISLSKYLWQPDLATLVMTLPF</sequence>
<evidence type="ECO:0000259" key="2">
    <source>
        <dbReference type="Pfam" id="PF01035"/>
    </source>
</evidence>
<evidence type="ECO:0000313" key="3">
    <source>
        <dbReference type="EMBL" id="MCT7942994.1"/>
    </source>
</evidence>
<keyword evidence="1" id="KW-0227">DNA damage</keyword>
<keyword evidence="4" id="KW-1185">Reference proteome</keyword>
<dbReference type="EMBL" id="JAMTCD010000021">
    <property type="protein sequence ID" value="MCT7942994.1"/>
    <property type="molecule type" value="Genomic_DNA"/>
</dbReference>
<accession>A0A9X3AW45</accession>
<dbReference type="CDD" id="cd06445">
    <property type="entry name" value="ATase"/>
    <property type="match status" value="1"/>
</dbReference>
<dbReference type="PANTHER" id="PTHR42942:SF1">
    <property type="entry name" value="ALKYLTRANSFERASE-LIKE PROTEIN 1"/>
    <property type="match status" value="1"/>
</dbReference>
<organism evidence="3 4">
    <name type="scientific">Shewanella holmiensis</name>
    <dbReference type="NCBI Taxonomy" id="2952222"/>
    <lineage>
        <taxon>Bacteria</taxon>
        <taxon>Pseudomonadati</taxon>
        <taxon>Pseudomonadota</taxon>
        <taxon>Gammaproteobacteria</taxon>
        <taxon>Alteromonadales</taxon>
        <taxon>Shewanellaceae</taxon>
        <taxon>Shewanella</taxon>
    </lineage>
</organism>
<dbReference type="Gene3D" id="1.10.10.10">
    <property type="entry name" value="Winged helix-like DNA-binding domain superfamily/Winged helix DNA-binding domain"/>
    <property type="match status" value="1"/>
</dbReference>
<dbReference type="InterPro" id="IPR014048">
    <property type="entry name" value="MethylDNA_cys_MeTrfase_DNA-bd"/>
</dbReference>
<dbReference type="GO" id="GO:0006281">
    <property type="term" value="P:DNA repair"/>
    <property type="evidence" value="ECO:0007669"/>
    <property type="project" value="InterPro"/>
</dbReference>
<gene>
    <name evidence="3" type="ORF">NE535_14530</name>
</gene>
<dbReference type="Pfam" id="PF01035">
    <property type="entry name" value="DNA_binding_1"/>
    <property type="match status" value="1"/>
</dbReference>
<feature type="domain" description="Methylated-DNA-[protein]-cysteine S-methyltransferase DNA binding" evidence="2">
    <location>
        <begin position="12"/>
        <end position="90"/>
    </location>
</feature>
<proteinExistence type="predicted"/>
<comment type="caution">
    <text evidence="3">The sequence shown here is derived from an EMBL/GenBank/DDBJ whole genome shotgun (WGS) entry which is preliminary data.</text>
</comment>
<dbReference type="InterPro" id="IPR036217">
    <property type="entry name" value="MethylDNA_cys_MeTrfase_DNAb"/>
</dbReference>
<dbReference type="PANTHER" id="PTHR42942">
    <property type="entry name" value="6-O-METHYLGUANINE DNA METHYLTRANSFERASE"/>
    <property type="match status" value="1"/>
</dbReference>
<dbReference type="SUPFAM" id="SSF46767">
    <property type="entry name" value="Methylated DNA-protein cysteine methyltransferase, C-terminal domain"/>
    <property type="match status" value="1"/>
</dbReference>
<evidence type="ECO:0000313" key="4">
    <source>
        <dbReference type="Proteomes" id="UP001155546"/>
    </source>
</evidence>
<dbReference type="Proteomes" id="UP001155546">
    <property type="component" value="Unassembled WGS sequence"/>
</dbReference>
<dbReference type="GO" id="GO:0003824">
    <property type="term" value="F:catalytic activity"/>
    <property type="evidence" value="ECO:0007669"/>
    <property type="project" value="InterPro"/>
</dbReference>
<dbReference type="InterPro" id="IPR052520">
    <property type="entry name" value="ATL_DNA_repair"/>
</dbReference>
<reference evidence="3" key="1">
    <citation type="journal article" date="2023" name="Int. J. Syst. Evol. Microbiol.">
        <title>&lt;i&gt;Shewanella septentrionalis&lt;/i&gt; sp. nov. and &lt;i&gt;Shewanella holmiensis&lt;/i&gt; sp. nov., isolated from Baltic Sea water and sediments.</title>
        <authorList>
            <person name="Martin-Rodriguez A.J."/>
            <person name="Thorell K."/>
            <person name="Joffre E."/>
            <person name="Jensie-Markopoulos S."/>
            <person name="Moore E.R.B."/>
            <person name="Sjoling A."/>
        </authorList>
    </citation>
    <scope>NUCLEOTIDE SEQUENCE</scope>
    <source>
        <strain evidence="3">SP1S2-7</strain>
    </source>
</reference>